<sequence>MSSQDMCLFKRTIGTDYGKAQLERLCTGSPSTIEDLITMRNVFLCYVEGHSLNWTSVEMEDALDLRTRLLAVHKKHRIGTRAINVVSSPITVVDNPPPLASSCASTHPPSIEEFAVKDNSKLLSTHRYLNARYLQGVIEGVEVLVPRTVKDRKHVLDLQVVMKWLYLPSLPLFCIICSLRLSQLAWMLKKMSMGLRLIIKSLQPYKEFKAKWKGSTNFYLEDGPDKTSAAVTSNTGTEPAIENTEVVEEEGRCNVAIEPTIGNIKVAKEGERGNDTCDGLD</sequence>
<reference evidence="1 2" key="1">
    <citation type="journal article" date="2021" name="Plant Biotechnol. J.">
        <title>Multi-omics assisted identification of the key and species-specific regulatory components of drought-tolerant mechanisms in Gossypium stocksii.</title>
        <authorList>
            <person name="Yu D."/>
            <person name="Ke L."/>
            <person name="Zhang D."/>
            <person name="Wu Y."/>
            <person name="Sun Y."/>
            <person name="Mei J."/>
            <person name="Sun J."/>
            <person name="Sun Y."/>
        </authorList>
    </citation>
    <scope>NUCLEOTIDE SEQUENCE [LARGE SCALE GENOMIC DNA]</scope>
    <source>
        <strain evidence="2">cv. E1</strain>
        <tissue evidence="1">Leaf</tissue>
    </source>
</reference>
<comment type="caution">
    <text evidence="1">The sequence shown here is derived from an EMBL/GenBank/DDBJ whole genome shotgun (WGS) entry which is preliminary data.</text>
</comment>
<dbReference type="OrthoDB" id="10585015at2759"/>
<gene>
    <name evidence="1" type="ORF">J1N35_044175</name>
</gene>
<dbReference type="Proteomes" id="UP000828251">
    <property type="component" value="Unassembled WGS sequence"/>
</dbReference>
<dbReference type="EMBL" id="JAIQCV010000013">
    <property type="protein sequence ID" value="KAH1032001.1"/>
    <property type="molecule type" value="Genomic_DNA"/>
</dbReference>
<name>A0A9D3ZFR1_9ROSI</name>
<organism evidence="1 2">
    <name type="scientific">Gossypium stocksii</name>
    <dbReference type="NCBI Taxonomy" id="47602"/>
    <lineage>
        <taxon>Eukaryota</taxon>
        <taxon>Viridiplantae</taxon>
        <taxon>Streptophyta</taxon>
        <taxon>Embryophyta</taxon>
        <taxon>Tracheophyta</taxon>
        <taxon>Spermatophyta</taxon>
        <taxon>Magnoliopsida</taxon>
        <taxon>eudicotyledons</taxon>
        <taxon>Gunneridae</taxon>
        <taxon>Pentapetalae</taxon>
        <taxon>rosids</taxon>
        <taxon>malvids</taxon>
        <taxon>Malvales</taxon>
        <taxon>Malvaceae</taxon>
        <taxon>Malvoideae</taxon>
        <taxon>Gossypium</taxon>
    </lineage>
</organism>
<dbReference type="AlphaFoldDB" id="A0A9D3ZFR1"/>
<keyword evidence="2" id="KW-1185">Reference proteome</keyword>
<accession>A0A9D3ZFR1</accession>
<proteinExistence type="predicted"/>
<protein>
    <submittedName>
        <fullName evidence="1">Uncharacterized protein</fullName>
    </submittedName>
</protein>
<evidence type="ECO:0000313" key="1">
    <source>
        <dbReference type="EMBL" id="KAH1032001.1"/>
    </source>
</evidence>
<evidence type="ECO:0000313" key="2">
    <source>
        <dbReference type="Proteomes" id="UP000828251"/>
    </source>
</evidence>